<name>A0ABQ5NYI6_9ACTN</name>
<protein>
    <submittedName>
        <fullName evidence="2">Uncharacterized protein</fullName>
    </submittedName>
</protein>
<dbReference type="RefSeq" id="WP_407705983.1">
    <property type="nucleotide sequence ID" value="NZ_BSBI01000004.1"/>
</dbReference>
<proteinExistence type="predicted"/>
<evidence type="ECO:0000313" key="2">
    <source>
        <dbReference type="EMBL" id="GLF95016.1"/>
    </source>
</evidence>
<keyword evidence="3" id="KW-1185">Reference proteome</keyword>
<feature type="region of interest" description="Disordered" evidence="1">
    <location>
        <begin position="77"/>
        <end position="173"/>
    </location>
</feature>
<evidence type="ECO:0000256" key="1">
    <source>
        <dbReference type="SAM" id="MobiDB-lite"/>
    </source>
</evidence>
<comment type="caution">
    <text evidence="2">The sequence shown here is derived from an EMBL/GenBank/DDBJ whole genome shotgun (WGS) entry which is preliminary data.</text>
</comment>
<feature type="region of interest" description="Disordered" evidence="1">
    <location>
        <begin position="221"/>
        <end position="270"/>
    </location>
</feature>
<gene>
    <name evidence="2" type="ORF">SYYSPA8_11985</name>
</gene>
<feature type="compositionally biased region" description="Low complexity" evidence="1">
    <location>
        <begin position="77"/>
        <end position="99"/>
    </location>
</feature>
<evidence type="ECO:0000313" key="3">
    <source>
        <dbReference type="Proteomes" id="UP001291653"/>
    </source>
</evidence>
<reference evidence="2 3" key="1">
    <citation type="submission" date="2022-10" db="EMBL/GenBank/DDBJ databases">
        <title>Draft genome sequence of Streptomyces sp. YSPA8.</title>
        <authorList>
            <person name="Moriuchi R."/>
            <person name="Dohra H."/>
            <person name="Yamamura H."/>
            <person name="Kodani S."/>
        </authorList>
    </citation>
    <scope>NUCLEOTIDE SEQUENCE [LARGE SCALE GENOMIC DNA]</scope>
    <source>
        <strain evidence="2 3">YSPA8</strain>
    </source>
</reference>
<organism evidence="2 3">
    <name type="scientific">Streptomyces yaizuensis</name>
    <dbReference type="NCBI Taxonomy" id="2989713"/>
    <lineage>
        <taxon>Bacteria</taxon>
        <taxon>Bacillati</taxon>
        <taxon>Actinomycetota</taxon>
        <taxon>Actinomycetes</taxon>
        <taxon>Kitasatosporales</taxon>
        <taxon>Streptomycetaceae</taxon>
        <taxon>Streptomyces</taxon>
    </lineage>
</organism>
<accession>A0ABQ5NYI6</accession>
<dbReference type="Gene3D" id="3.40.50.720">
    <property type="entry name" value="NAD(P)-binding Rossmann-like Domain"/>
    <property type="match status" value="1"/>
</dbReference>
<dbReference type="EMBL" id="BSBI01000004">
    <property type="protein sequence ID" value="GLF95016.1"/>
    <property type="molecule type" value="Genomic_DNA"/>
</dbReference>
<sequence>MNPLRLAPGAALVAVPGRGPALRTPDGDFLRVDTGTVPPAELMRLLDGGPPTGDTHPGDPATARLLAAFDAAGYLAADPDTTDTTDTTDTGDATDTADTADARDAADVCGEPGAANPPAGCDAVGRLATGPDARDAGDVGGAPDSVRPPAALDTAGHLPTGPGTPNATEAPAVSDVPDAPDVVRLLSAFGVAGGRASGPDVGGVPDVTRLLAALDAVGRPAASPAISGTPDAPNATRATVASDASGVPDAGDTADGRRTPDSGRPPAGFDAAGCRLATGPETPNATAASETSALLARTTLLLLGDPVLTGPLTDIARALGADPVPVTDPRSLGALAARTGPRTAVVWCLDRPVPPGLWDIPDQLSRDGVGWLRCHREGAHVWLEPPAAGPVGVTAADVRLRRLAATPAHRELAAYWAGTRTADTGPRHTAASAAYTAALLTRDLVAWARGEPGPGHPLLRRLDLRDLTLSAHPVLPVPACAPLPAPAATP</sequence>
<dbReference type="Proteomes" id="UP001291653">
    <property type="component" value="Unassembled WGS sequence"/>
</dbReference>